<evidence type="ECO:0000256" key="1">
    <source>
        <dbReference type="SAM" id="Phobius"/>
    </source>
</evidence>
<evidence type="ECO:0000313" key="4">
    <source>
        <dbReference type="Proteomes" id="UP000653454"/>
    </source>
</evidence>
<dbReference type="Proteomes" id="UP000653454">
    <property type="component" value="Unassembled WGS sequence"/>
</dbReference>
<evidence type="ECO:0000256" key="2">
    <source>
        <dbReference type="SAM" id="SignalP"/>
    </source>
</evidence>
<reference evidence="3" key="1">
    <citation type="submission" date="2020-11" db="EMBL/GenBank/DDBJ databases">
        <authorList>
            <person name="Whiteford S."/>
        </authorList>
    </citation>
    <scope>NUCLEOTIDE SEQUENCE</scope>
</reference>
<feature type="signal peptide" evidence="2">
    <location>
        <begin position="1"/>
        <end position="22"/>
    </location>
</feature>
<keyword evidence="1" id="KW-0812">Transmembrane</keyword>
<keyword evidence="4" id="KW-1185">Reference proteome</keyword>
<gene>
    <name evidence="3" type="ORF">PLXY2_LOCUS12462</name>
</gene>
<keyword evidence="1" id="KW-1133">Transmembrane helix</keyword>
<feature type="transmembrane region" description="Helical" evidence="1">
    <location>
        <begin position="32"/>
        <end position="51"/>
    </location>
</feature>
<feature type="chain" id="PRO_5035852701" evidence="2">
    <location>
        <begin position="23"/>
        <end position="85"/>
    </location>
</feature>
<evidence type="ECO:0000313" key="3">
    <source>
        <dbReference type="EMBL" id="CAG9134270.1"/>
    </source>
</evidence>
<name>A0A8S4G1H9_PLUXY</name>
<organism evidence="3 4">
    <name type="scientific">Plutella xylostella</name>
    <name type="common">Diamondback moth</name>
    <name type="synonym">Plutella maculipennis</name>
    <dbReference type="NCBI Taxonomy" id="51655"/>
    <lineage>
        <taxon>Eukaryota</taxon>
        <taxon>Metazoa</taxon>
        <taxon>Ecdysozoa</taxon>
        <taxon>Arthropoda</taxon>
        <taxon>Hexapoda</taxon>
        <taxon>Insecta</taxon>
        <taxon>Pterygota</taxon>
        <taxon>Neoptera</taxon>
        <taxon>Endopterygota</taxon>
        <taxon>Lepidoptera</taxon>
        <taxon>Glossata</taxon>
        <taxon>Ditrysia</taxon>
        <taxon>Yponomeutoidea</taxon>
        <taxon>Plutellidae</taxon>
        <taxon>Plutella</taxon>
    </lineage>
</organism>
<dbReference type="EMBL" id="CAJHNJ030000075">
    <property type="protein sequence ID" value="CAG9134270.1"/>
    <property type="molecule type" value="Genomic_DNA"/>
</dbReference>
<proteinExistence type="predicted"/>
<accession>A0A8S4G1H9</accession>
<keyword evidence="1" id="KW-0472">Membrane</keyword>
<keyword evidence="2" id="KW-0732">Signal</keyword>
<sequence length="85" mass="9052">MIAQKFVLCVVALLVLVQSVTSHFGYGGGYGGGFGGGLGGGAIIIGGYKRFGYGGGFYQRPYAPYAPQFFYPRPPPPPFPYPYYG</sequence>
<comment type="caution">
    <text evidence="3">The sequence shown here is derived from an EMBL/GenBank/DDBJ whole genome shotgun (WGS) entry which is preliminary data.</text>
</comment>
<protein>
    <submittedName>
        <fullName evidence="3">(diamondback moth) hypothetical protein</fullName>
    </submittedName>
</protein>
<dbReference type="AlphaFoldDB" id="A0A8S4G1H9"/>